<feature type="compositionally biased region" description="Low complexity" evidence="1">
    <location>
        <begin position="849"/>
        <end position="865"/>
    </location>
</feature>
<evidence type="ECO:0000313" key="4">
    <source>
        <dbReference type="Proteomes" id="UP001176521"/>
    </source>
</evidence>
<feature type="region of interest" description="Disordered" evidence="1">
    <location>
        <begin position="98"/>
        <end position="156"/>
    </location>
</feature>
<name>A0AAN6GBF0_9BASI</name>
<feature type="compositionally biased region" description="Low complexity" evidence="1">
    <location>
        <begin position="671"/>
        <end position="690"/>
    </location>
</feature>
<dbReference type="Pfam" id="PF00226">
    <property type="entry name" value="DnaJ"/>
    <property type="match status" value="1"/>
</dbReference>
<dbReference type="Proteomes" id="UP001176521">
    <property type="component" value="Unassembled WGS sequence"/>
</dbReference>
<feature type="compositionally biased region" description="Low complexity" evidence="1">
    <location>
        <begin position="1238"/>
        <end position="1252"/>
    </location>
</feature>
<feature type="region of interest" description="Disordered" evidence="1">
    <location>
        <begin position="1341"/>
        <end position="1360"/>
    </location>
</feature>
<evidence type="ECO:0000256" key="1">
    <source>
        <dbReference type="SAM" id="MobiDB-lite"/>
    </source>
</evidence>
<feature type="compositionally biased region" description="Acidic residues" evidence="1">
    <location>
        <begin position="732"/>
        <end position="746"/>
    </location>
</feature>
<dbReference type="Gene3D" id="3.90.530.10">
    <property type="entry name" value="XPA C-terminal domain"/>
    <property type="match status" value="1"/>
</dbReference>
<comment type="caution">
    <text evidence="3">The sequence shown here is derived from an EMBL/GenBank/DDBJ whole genome shotgun (WGS) entry which is preliminary data.</text>
</comment>
<keyword evidence="4" id="KW-1185">Reference proteome</keyword>
<feature type="compositionally biased region" description="Basic and acidic residues" evidence="1">
    <location>
        <begin position="708"/>
        <end position="718"/>
    </location>
</feature>
<feature type="compositionally biased region" description="Low complexity" evidence="1">
    <location>
        <begin position="1178"/>
        <end position="1192"/>
    </location>
</feature>
<accession>A0AAN6GBF0</accession>
<feature type="compositionally biased region" description="Acidic residues" evidence="1">
    <location>
        <begin position="644"/>
        <end position="662"/>
    </location>
</feature>
<protein>
    <submittedName>
        <fullName evidence="3">Chaperone protein dnaJ</fullName>
    </submittedName>
</protein>
<gene>
    <name evidence="3" type="primary">HLJ1_1</name>
    <name evidence="3" type="ORF">OC842_003336</name>
</gene>
<feature type="region of interest" description="Disordered" evidence="1">
    <location>
        <begin position="1290"/>
        <end position="1315"/>
    </location>
</feature>
<proteinExistence type="predicted"/>
<feature type="compositionally biased region" description="Low complexity" evidence="1">
    <location>
        <begin position="1341"/>
        <end position="1351"/>
    </location>
</feature>
<evidence type="ECO:0000259" key="2">
    <source>
        <dbReference type="PROSITE" id="PS50076"/>
    </source>
</evidence>
<feature type="compositionally biased region" description="Basic residues" evidence="1">
    <location>
        <begin position="958"/>
        <end position="967"/>
    </location>
</feature>
<dbReference type="PROSITE" id="PS50076">
    <property type="entry name" value="DNAJ_2"/>
    <property type="match status" value="1"/>
</dbReference>
<dbReference type="CDD" id="cd06257">
    <property type="entry name" value="DnaJ"/>
    <property type="match status" value="1"/>
</dbReference>
<feature type="compositionally biased region" description="Pro residues" evidence="1">
    <location>
        <begin position="1219"/>
        <end position="1230"/>
    </location>
</feature>
<feature type="region of interest" description="Disordered" evidence="1">
    <location>
        <begin position="347"/>
        <end position="373"/>
    </location>
</feature>
<feature type="compositionally biased region" description="Low complexity" evidence="1">
    <location>
        <begin position="1140"/>
        <end position="1149"/>
    </location>
</feature>
<feature type="compositionally biased region" description="Low complexity" evidence="1">
    <location>
        <begin position="599"/>
        <end position="609"/>
    </location>
</feature>
<dbReference type="Gene3D" id="1.10.287.110">
    <property type="entry name" value="DnaJ domain"/>
    <property type="match status" value="1"/>
</dbReference>
<feature type="compositionally biased region" description="Pro residues" evidence="1">
    <location>
        <begin position="100"/>
        <end position="111"/>
    </location>
</feature>
<reference evidence="3" key="1">
    <citation type="journal article" date="2023" name="PhytoFront">
        <title>Draft Genome Resources of Seven Strains of Tilletia horrida, Causal Agent of Kernel Smut of Rice.</title>
        <authorList>
            <person name="Khanal S."/>
            <person name="Antony Babu S."/>
            <person name="Zhou X.G."/>
        </authorList>
    </citation>
    <scope>NUCLEOTIDE SEQUENCE</scope>
    <source>
        <strain evidence="3">TX3</strain>
    </source>
</reference>
<feature type="compositionally biased region" description="Basic and acidic residues" evidence="1">
    <location>
        <begin position="553"/>
        <end position="598"/>
    </location>
</feature>
<feature type="compositionally biased region" description="Gly residues" evidence="1">
    <location>
        <begin position="1297"/>
        <end position="1309"/>
    </location>
</feature>
<feature type="compositionally biased region" description="Acidic residues" evidence="1">
    <location>
        <begin position="839"/>
        <end position="848"/>
    </location>
</feature>
<feature type="compositionally biased region" description="Low complexity" evidence="1">
    <location>
        <begin position="460"/>
        <end position="470"/>
    </location>
</feature>
<feature type="compositionally biased region" description="Acidic residues" evidence="1">
    <location>
        <begin position="777"/>
        <end position="792"/>
    </location>
</feature>
<feature type="compositionally biased region" description="Acidic residues" evidence="1">
    <location>
        <begin position="810"/>
        <end position="832"/>
    </location>
</feature>
<feature type="compositionally biased region" description="Basic residues" evidence="1">
    <location>
        <begin position="406"/>
        <end position="420"/>
    </location>
</feature>
<dbReference type="InterPro" id="IPR037129">
    <property type="entry name" value="XPA_sf"/>
</dbReference>
<dbReference type="SUPFAM" id="SSF46565">
    <property type="entry name" value="Chaperone J-domain"/>
    <property type="match status" value="1"/>
</dbReference>
<feature type="compositionally biased region" description="Basic and acidic residues" evidence="1">
    <location>
        <begin position="433"/>
        <end position="447"/>
    </location>
</feature>
<sequence length="1410" mass="151154">MVASGAAAPGTAGPSYTPAHAAAVERVRRARGNPYLILDVPIGTTDHGTLKSAKRKGALSLHPDKNRHPGAAEAMKQFNEAFETLISLPAGKIWTAPAAPYQPAPAQPQPRPAQTTPQRNTHSRYAHHQQQQQHQNHQQHQANFGQPPRFSSAGYGHPRFHGRTAFEDFFQRSPGGGVGSSPPRFRSTRDYFNHGAGSSRTGASSAGPGFRTYAYEPDLDEDEDDDVEYTGFRRGTGAKPSSFSNTQPVCDGCHQVQQLGVWPHPILAHIRLCSDCKRRPKYATITKESAMADYGLTEEELRLFADNIPQEKTPVAGWQRNAHSLHGHPMVRIYMREHIEKVRDAKLKTQQESERRKAERQSRAQESERDRLKREAAARAELLDRARLAEERRKAEAEAEMVERIKRAHARPKAQGRQRRSPPPMHAQACDNDQEHFSRPSYRHSDSESDLEDLMQEAIRNAQANAAAQRGYAKPKQEGYRPQASAQAGSSWHQQPSNSATASTSTERARADKAKQRSQQAWNEMEDILEAEILRQQQRANQREEQEEDIDAERDWRRKDAQEQAEARAKAANQRRMDPSQKQRAAFERMREEIKAQRATEAAAAAAAAAEEEDEDDTAGHGEPSSSSRVRGNGNFRTPYVVSDDSDEEVVFYQEMQEEDELDHSASTSRSTNAENSHASTSSTSFSHSNYRMPGSFDPRLFANAFHPSHDNSAEHQRRPPTRSPSIVTISDSEEGYEIVEEDFEIVEERTQGASGKQRMREADAHAAAADAGSPAGEEEAEEEDLGAEEEIGSFATAQDSGAHGYRLDPEEELDELDEDELPDQPLEEEEEQGRMEQDGQEEQEEDQQLQQEGQEQEQDGQGQQEEQDEARVENLCFAARDPDDPHPAAGPWFKPPTADAAASSGQHGPPSHIPAKQPAMQFPGPGFVSPDADGTRAMDGESTADPPAGESASGSRVSKKTRRRSTMAKGDAGAAGSSASVKKKRLNSGKAQVPMEPPEAAAAAASGGTATSRFDTLLSNPSGTGAGQASSRHTGAAHVAAGTRRPRASSGEISSEADAQARKDKISSAFSPPGASTKRFKPNPPPAETAAPPPFASTSASEAPLSPPRRATRSQTRKRGNTTASGASTQAKAKKHKSAASAASVGASDPPPLSPTASAALQEDAPPFYPGFPTAAGPVPSGSSELPLGSLHISPDDVGAGSIPLGDELAQGLRIDPRPPMFRPPPPSSRPTRRNNAGATTAPMTAAATGTVPSQMPSRARQAASRNPRVGGGSGRQYVDVYPQIFGAPRAQGAHGQDGGGGGGGGGEPSEPMQFWAPLRGAAAWRQMGASAAAAGASHAGAPSAASRPSPFAPAPPTHPAFYPAGGPGGLHGAFSLGVGMGMGMGVSMGAPVVEPSEMAMQDVEMAEL</sequence>
<organism evidence="3 4">
    <name type="scientific">Tilletia horrida</name>
    <dbReference type="NCBI Taxonomy" id="155126"/>
    <lineage>
        <taxon>Eukaryota</taxon>
        <taxon>Fungi</taxon>
        <taxon>Dikarya</taxon>
        <taxon>Basidiomycota</taxon>
        <taxon>Ustilaginomycotina</taxon>
        <taxon>Exobasidiomycetes</taxon>
        <taxon>Tilletiales</taxon>
        <taxon>Tilletiaceae</taxon>
        <taxon>Tilletia</taxon>
    </lineage>
</organism>
<feature type="compositionally biased region" description="Low complexity" evidence="1">
    <location>
        <begin position="1001"/>
        <end position="1013"/>
    </location>
</feature>
<feature type="compositionally biased region" description="Polar residues" evidence="1">
    <location>
        <begin position="484"/>
        <end position="496"/>
    </location>
</feature>
<feature type="region of interest" description="Disordered" evidence="1">
    <location>
        <begin position="45"/>
        <end position="69"/>
    </location>
</feature>
<dbReference type="EMBL" id="JAPDMQ010000163">
    <property type="protein sequence ID" value="KAK0532335.1"/>
    <property type="molecule type" value="Genomic_DNA"/>
</dbReference>
<evidence type="ECO:0000313" key="3">
    <source>
        <dbReference type="EMBL" id="KAK0532335.1"/>
    </source>
</evidence>
<feature type="region of interest" description="Disordered" evidence="1">
    <location>
        <begin position="400"/>
        <end position="1278"/>
    </location>
</feature>
<feature type="compositionally biased region" description="Basic residues" evidence="1">
    <location>
        <begin position="1111"/>
        <end position="1121"/>
    </location>
</feature>
<feature type="compositionally biased region" description="Pro residues" evidence="1">
    <location>
        <begin position="1083"/>
        <end position="1096"/>
    </location>
</feature>
<feature type="compositionally biased region" description="Low complexity" evidence="1">
    <location>
        <begin position="766"/>
        <end position="776"/>
    </location>
</feature>
<feature type="compositionally biased region" description="Low complexity" evidence="1">
    <location>
        <begin position="128"/>
        <end position="141"/>
    </location>
</feature>
<dbReference type="InterPro" id="IPR001623">
    <property type="entry name" value="DnaJ_domain"/>
</dbReference>
<feature type="compositionally biased region" description="Low complexity" evidence="1">
    <location>
        <begin position="497"/>
        <end position="506"/>
    </location>
</feature>
<feature type="domain" description="J" evidence="2">
    <location>
        <begin position="33"/>
        <end position="126"/>
    </location>
</feature>
<feature type="compositionally biased region" description="Polar residues" evidence="1">
    <location>
        <begin position="1014"/>
        <end position="1034"/>
    </location>
</feature>
<feature type="compositionally biased region" description="Low complexity" evidence="1">
    <location>
        <begin position="969"/>
        <end position="981"/>
    </location>
</feature>
<dbReference type="InterPro" id="IPR036869">
    <property type="entry name" value="J_dom_sf"/>
</dbReference>
<dbReference type="SMART" id="SM00271">
    <property type="entry name" value="DnaJ"/>
    <property type="match status" value="1"/>
</dbReference>